<evidence type="ECO:0000313" key="2">
    <source>
        <dbReference type="Proteomes" id="UP000004668"/>
    </source>
</evidence>
<dbReference type="HOGENOM" id="CLU_1552024_0_0_11"/>
<comment type="caution">
    <text evidence="1">The sequence shown here is derived from an EMBL/GenBank/DDBJ whole genome shotgun (WGS) entry which is preliminary data.</text>
</comment>
<organism evidence="1 2">
    <name type="scientific">Actinomyces viscosus C505</name>
    <dbReference type="NCBI Taxonomy" id="562973"/>
    <lineage>
        <taxon>Bacteria</taxon>
        <taxon>Bacillati</taxon>
        <taxon>Actinomycetota</taxon>
        <taxon>Actinomycetes</taxon>
        <taxon>Actinomycetales</taxon>
        <taxon>Actinomycetaceae</taxon>
        <taxon>Actinomyces</taxon>
    </lineage>
</organism>
<dbReference type="Proteomes" id="UP000004668">
    <property type="component" value="Unassembled WGS sequence"/>
</dbReference>
<evidence type="ECO:0000313" key="1">
    <source>
        <dbReference type="EMBL" id="EGE38637.1"/>
    </source>
</evidence>
<reference evidence="1 2" key="2">
    <citation type="submission" date="2011-10" db="EMBL/GenBank/DDBJ databases">
        <title>The Genome Sequence of Actinomyces viscosus C505.</title>
        <authorList>
            <consortium name="The Broad Institute Genome Sequencing Platform"/>
            <consortium name="The Broad Institute Genome Sequencing Center for Infectious Disease"/>
            <person name="Earl A."/>
            <person name="Ward D."/>
            <person name="Feldgarden M."/>
            <person name="Gevers D."/>
            <person name="Sibley C.D."/>
            <person name="Field T.R."/>
            <person name="Grinwis M."/>
            <person name="Eshaghurshan C.S."/>
            <person name="Surette M.G."/>
            <person name="Young S.K."/>
            <person name="Zeng Q."/>
            <person name="Gargeya S."/>
            <person name="Fitzgerald M."/>
            <person name="Haas B."/>
            <person name="Abouelleil A."/>
            <person name="Alvarado L."/>
            <person name="Arachchi H.M."/>
            <person name="Berlin A."/>
            <person name="Brown A."/>
            <person name="Chapman S.B."/>
            <person name="Chen Z."/>
            <person name="Dunbar C."/>
            <person name="Freedman E."/>
            <person name="Gearin G."/>
            <person name="Goldberg J."/>
            <person name="Griggs A."/>
            <person name="Gujja S."/>
            <person name="Heiman D."/>
            <person name="Howarth C."/>
            <person name="Larson L."/>
            <person name="Lui A."/>
            <person name="MacDonald P.J.P."/>
            <person name="Montmayeur A."/>
            <person name="Murphy C."/>
            <person name="Neiman D."/>
            <person name="Pearson M."/>
            <person name="Priest M."/>
            <person name="Roberts A."/>
            <person name="Saif S."/>
            <person name="Shea T."/>
            <person name="Shenoy N."/>
            <person name="Sisk P."/>
            <person name="Stolte C."/>
            <person name="Sykes S."/>
            <person name="Wortman J."/>
            <person name="Nusbaum C."/>
            <person name="Birren B."/>
        </authorList>
    </citation>
    <scope>NUCLEOTIDE SEQUENCE [LARGE SCALE GENOMIC DNA]</scope>
    <source>
        <strain evidence="1 2">C505</strain>
    </source>
</reference>
<protein>
    <submittedName>
        <fullName evidence="1">Uncharacterized protein</fullName>
    </submittedName>
</protein>
<name>F2UXF3_ACTVI</name>
<sequence length="172" mass="18707">MPRTGHIARFGVVRWAEASPADQPRWSPGHHARDRHIQAPVTKQVPGTTQRGAAMATNALTIPVRGRDLRVIPAERELRPKWVYEDGKRTDKPAVDDKGRPLYGITALIDSDFTGPVDGCRITVATPNLPPVAFGQILHLTDDAVIKVMNNSKGFELLISVQASGFASDKAA</sequence>
<gene>
    <name evidence="1" type="ORF">HMPREF0059_01499</name>
</gene>
<dbReference type="AlphaFoldDB" id="F2UXF3"/>
<accession>F2UXF3</accession>
<dbReference type="EMBL" id="ACRE02000085">
    <property type="protein sequence ID" value="EGE38637.1"/>
    <property type="molecule type" value="Genomic_DNA"/>
</dbReference>
<proteinExistence type="predicted"/>
<reference evidence="2" key="1">
    <citation type="submission" date="2010-02" db="EMBL/GenBank/DDBJ databases">
        <title>The Genome Sequence of Prevotella oris strain C735.</title>
        <authorList>
            <consortium name="The Broad Institute Genome Sequencing Platform"/>
            <person name="Ward D."/>
            <person name="Feldgarden M."/>
            <person name="Earl A."/>
            <person name="Young S.K."/>
            <person name="Zeng Q."/>
            <person name="Koehrsen M."/>
            <person name="Alvarado L."/>
            <person name="Berlin A."/>
            <person name="Bochicchio J."/>
            <person name="Borenstein D."/>
            <person name="Chapman S.B."/>
            <person name="Chen Z."/>
            <person name="Engels R."/>
            <person name="Freedman E."/>
            <person name="Gellesch M."/>
            <person name="Goldberg J."/>
            <person name="Griggs A."/>
            <person name="Gujja S."/>
            <person name="Heilman E."/>
            <person name="Heiman D."/>
            <person name="Hepburn T."/>
            <person name="Howarth C."/>
            <person name="Jen D."/>
            <person name="Larson L."/>
            <person name="Mehta T."/>
            <person name="Park D."/>
            <person name="Pearson M."/>
            <person name="Roberts A."/>
            <person name="Saif S."/>
            <person name="Shea T."/>
            <person name="Shenoy N."/>
            <person name="Sisk P."/>
            <person name="Stolte C."/>
            <person name="Sykes S."/>
            <person name="Thomson T."/>
            <person name="Walk T."/>
            <person name="White J."/>
            <person name="Yandava C."/>
            <person name="Sibley C.D."/>
            <person name="Field T.R."/>
            <person name="Grinwis M."/>
            <person name="Eshaghurshan C.S."/>
            <person name="Surette M.G."/>
            <person name="Haas B."/>
            <person name="Nusbaum C."/>
            <person name="Birren B."/>
        </authorList>
    </citation>
    <scope>NUCLEOTIDE SEQUENCE [LARGE SCALE GENOMIC DNA]</scope>
    <source>
        <strain evidence="2">C505</strain>
    </source>
</reference>